<dbReference type="CDD" id="cd06325">
    <property type="entry name" value="PBP1_ABC_unchar_transporter"/>
    <property type="match status" value="1"/>
</dbReference>
<protein>
    <recommendedName>
        <fullName evidence="4">ABC transporter substrate-binding protein</fullName>
    </recommendedName>
</protein>
<evidence type="ECO:0000256" key="1">
    <source>
        <dbReference type="SAM" id="SignalP"/>
    </source>
</evidence>
<evidence type="ECO:0000313" key="2">
    <source>
        <dbReference type="EMBL" id="CUS35460.1"/>
    </source>
</evidence>
<dbReference type="AlphaFoldDB" id="A0A0S4LHJ9"/>
<dbReference type="Pfam" id="PF04392">
    <property type="entry name" value="ABC_sub_bind"/>
    <property type="match status" value="1"/>
</dbReference>
<name>A0A0S4LHJ9_9BACT</name>
<accession>A0A0S4LHJ9</accession>
<dbReference type="PANTHER" id="PTHR35271:SF1">
    <property type="entry name" value="ABC TRANSPORTER, SUBSTRATE-BINDING LIPOPROTEIN"/>
    <property type="match status" value="1"/>
</dbReference>
<dbReference type="InterPro" id="IPR007487">
    <property type="entry name" value="ABC_transpt-TYRBP-like"/>
</dbReference>
<evidence type="ECO:0000313" key="3">
    <source>
        <dbReference type="Proteomes" id="UP000198736"/>
    </source>
</evidence>
<dbReference type="Gene3D" id="3.40.50.2300">
    <property type="match status" value="2"/>
</dbReference>
<proteinExistence type="predicted"/>
<reference evidence="3" key="1">
    <citation type="submission" date="2015-10" db="EMBL/GenBank/DDBJ databases">
        <authorList>
            <person name="Luecker S."/>
            <person name="Luecker S."/>
        </authorList>
    </citation>
    <scope>NUCLEOTIDE SEQUENCE [LARGE SCALE GENOMIC DNA]</scope>
</reference>
<keyword evidence="1" id="KW-0732">Signal</keyword>
<dbReference type="PANTHER" id="PTHR35271">
    <property type="entry name" value="ABC TRANSPORTER, SUBSTRATE-BINDING LIPOPROTEIN-RELATED"/>
    <property type="match status" value="1"/>
</dbReference>
<keyword evidence="3" id="KW-1185">Reference proteome</keyword>
<dbReference type="EMBL" id="CZPZ01000012">
    <property type="protein sequence ID" value="CUS35460.1"/>
    <property type="molecule type" value="Genomic_DNA"/>
</dbReference>
<organism evidence="2 3">
    <name type="scientific">Candidatus Nitrospira nitrificans</name>
    <dbReference type="NCBI Taxonomy" id="1742973"/>
    <lineage>
        <taxon>Bacteria</taxon>
        <taxon>Pseudomonadati</taxon>
        <taxon>Nitrospirota</taxon>
        <taxon>Nitrospiria</taxon>
        <taxon>Nitrospirales</taxon>
        <taxon>Nitrospiraceae</taxon>
        <taxon>Nitrospira</taxon>
    </lineage>
</organism>
<feature type="signal peptide" evidence="1">
    <location>
        <begin position="1"/>
        <end position="25"/>
    </location>
</feature>
<sequence length="323" mass="34961">MFIFRAIIAALLSLPGPIFPVPAFALDVAILKSNDLTYYNESVAGAKQVLPADATVTIYDLRGNVTSGRSIAQNLRADQPDLIIAVGLKAALAAKLEIFDSPIVVCMVMAPESYEFTAPNHYGVYMRVPIEQQLTSLHAVMPQAKRIGLLYDERFTGSMIQDAAHHAEKQGLQLVPALIATPDDLPAALRALITRIDALWLIQDQTVITEQSIQFILETTLDAKVPVFAFSTTLVRQGALGALVVDAAEAGRQAGHIGKRLLRKEPMKGPRFVPPEKTELALNLKVASYLGLTPPDQVVRAAGKIFNGTGSFAKREANETLIP</sequence>
<dbReference type="Proteomes" id="UP000198736">
    <property type="component" value="Unassembled WGS sequence"/>
</dbReference>
<gene>
    <name evidence="2" type="ORF">COMA2_20277</name>
</gene>
<dbReference type="STRING" id="1742973.COMA2_20277"/>
<feature type="chain" id="PRO_5006624036" description="ABC transporter substrate-binding protein" evidence="1">
    <location>
        <begin position="26"/>
        <end position="323"/>
    </location>
</feature>
<evidence type="ECO:0008006" key="4">
    <source>
        <dbReference type="Google" id="ProtNLM"/>
    </source>
</evidence>